<reference evidence="7 8" key="1">
    <citation type="submission" date="2023-02" db="EMBL/GenBank/DDBJ databases">
        <title>Dictyobacter halimunensis sp. nov., a new member of the class Ktedonobacteria from forest soil in a geothermal area.</title>
        <authorList>
            <person name="Rachmania M.K."/>
            <person name="Ningsih F."/>
            <person name="Sakai Y."/>
            <person name="Yabe S."/>
            <person name="Yokota A."/>
            <person name="Sjamsuridzal W."/>
        </authorList>
    </citation>
    <scope>NUCLEOTIDE SEQUENCE [LARGE SCALE GENOMIC DNA]</scope>
    <source>
        <strain evidence="7 8">S3.2.2.5</strain>
    </source>
</reference>
<gene>
    <name evidence="7" type="ORF">KDH_65660</name>
</gene>
<evidence type="ECO:0000256" key="2">
    <source>
        <dbReference type="ARBA" id="ARBA00022898"/>
    </source>
</evidence>
<name>A0ABQ6G523_9CHLR</name>
<dbReference type="Gene3D" id="3.40.640.10">
    <property type="entry name" value="Type I PLP-dependent aspartate aminotransferase-like (Major domain)"/>
    <property type="match status" value="1"/>
</dbReference>
<dbReference type="Pfam" id="PF00155">
    <property type="entry name" value="Aminotran_1_2"/>
    <property type="match status" value="1"/>
</dbReference>
<dbReference type="InterPro" id="IPR036390">
    <property type="entry name" value="WH_DNA-bd_sf"/>
</dbReference>
<keyword evidence="2" id="KW-0663">Pyridoxal phosphate</keyword>
<dbReference type="SUPFAM" id="SSF53383">
    <property type="entry name" value="PLP-dependent transferases"/>
    <property type="match status" value="1"/>
</dbReference>
<feature type="domain" description="HTH gntR-type" evidence="6">
    <location>
        <begin position="22"/>
        <end position="90"/>
    </location>
</feature>
<keyword evidence="8" id="KW-1185">Reference proteome</keyword>
<evidence type="ECO:0000256" key="1">
    <source>
        <dbReference type="ARBA" id="ARBA00005384"/>
    </source>
</evidence>
<protein>
    <submittedName>
        <fullName evidence="7">GntR family transcriptional regulator</fullName>
    </submittedName>
</protein>
<dbReference type="CDD" id="cd07377">
    <property type="entry name" value="WHTH_GntR"/>
    <property type="match status" value="1"/>
</dbReference>
<dbReference type="PANTHER" id="PTHR46577">
    <property type="entry name" value="HTH-TYPE TRANSCRIPTIONAL REGULATORY PROTEIN GABR"/>
    <property type="match status" value="1"/>
</dbReference>
<dbReference type="InterPro" id="IPR051446">
    <property type="entry name" value="HTH_trans_reg/aminotransferase"/>
</dbReference>
<evidence type="ECO:0000256" key="4">
    <source>
        <dbReference type="ARBA" id="ARBA00023125"/>
    </source>
</evidence>
<keyword evidence="4" id="KW-0238">DNA-binding</keyword>
<dbReference type="InterPro" id="IPR015421">
    <property type="entry name" value="PyrdxlP-dep_Trfase_major"/>
</dbReference>
<dbReference type="InterPro" id="IPR036388">
    <property type="entry name" value="WH-like_DNA-bd_sf"/>
</dbReference>
<evidence type="ECO:0000313" key="8">
    <source>
        <dbReference type="Proteomes" id="UP001344906"/>
    </source>
</evidence>
<dbReference type="PROSITE" id="PS50949">
    <property type="entry name" value="HTH_GNTR"/>
    <property type="match status" value="1"/>
</dbReference>
<sequence>MAKRRQALQNTADLALNRTLTMPLHRQLYDRLRHAILSGQLQPGQLLPSTRALASELGVSLNTVNNAYEQLYAEGYIERKVGQGTRVAYDLPETFFLPKEAPQRNAAPDESTHATLYLSHLGEDLTRQAPESSIQTYRRPTPPRAFRTGTPELRAFPFQQWNQIAAHCARSMLRNMANYQEIAGYYPLREAIAIHASITRGVHCQAEQVIIVPGAQVALDMAARLLLNPGDLAWIEDPGYLGAQRAFLNAGAQLAPIPVTLEGIDVEVGRKQYPQGRLAYVTPSHQFPSGITMHLSQRVALLQWAKQANAWILEDDYDSDYRFSGRPLDALQGLDLAGRVIYIGTFSKVLFPALRIGYLIVPPQLVSPFLSLCSYTHIHVPILDQLTLEAWMTKGYLLRHIRRMRDLYAARRELLIESLQQELGGGIEVQPPQAGLHLTGWLAPGLDDQQITQQAASCGLEIIPLSALTRGSPQRGGLVLGYGAVNEQEIQAGVRQLVSVFPS</sequence>
<dbReference type="SUPFAM" id="SSF46785">
    <property type="entry name" value="Winged helix' DNA-binding domain"/>
    <property type="match status" value="1"/>
</dbReference>
<dbReference type="Proteomes" id="UP001344906">
    <property type="component" value="Unassembled WGS sequence"/>
</dbReference>
<comment type="similarity">
    <text evidence="1">In the C-terminal section; belongs to the class-I pyridoxal-phosphate-dependent aminotransferase family.</text>
</comment>
<dbReference type="Pfam" id="PF00392">
    <property type="entry name" value="GntR"/>
    <property type="match status" value="1"/>
</dbReference>
<dbReference type="CDD" id="cd00609">
    <property type="entry name" value="AAT_like"/>
    <property type="match status" value="1"/>
</dbReference>
<dbReference type="RefSeq" id="WP_338256527.1">
    <property type="nucleotide sequence ID" value="NZ_BSRI01000002.1"/>
</dbReference>
<comment type="caution">
    <text evidence="7">The sequence shown here is derived from an EMBL/GenBank/DDBJ whole genome shotgun (WGS) entry which is preliminary data.</text>
</comment>
<evidence type="ECO:0000256" key="5">
    <source>
        <dbReference type="ARBA" id="ARBA00023163"/>
    </source>
</evidence>
<dbReference type="InterPro" id="IPR015424">
    <property type="entry name" value="PyrdxlP-dep_Trfase"/>
</dbReference>
<proteinExistence type="inferred from homology"/>
<evidence type="ECO:0000259" key="6">
    <source>
        <dbReference type="PROSITE" id="PS50949"/>
    </source>
</evidence>
<evidence type="ECO:0000313" key="7">
    <source>
        <dbReference type="EMBL" id="GLV59741.1"/>
    </source>
</evidence>
<dbReference type="EMBL" id="BSRI01000002">
    <property type="protein sequence ID" value="GLV59741.1"/>
    <property type="molecule type" value="Genomic_DNA"/>
</dbReference>
<keyword evidence="5" id="KW-0804">Transcription</keyword>
<organism evidence="7 8">
    <name type="scientific">Dictyobacter halimunensis</name>
    <dbReference type="NCBI Taxonomy" id="3026934"/>
    <lineage>
        <taxon>Bacteria</taxon>
        <taxon>Bacillati</taxon>
        <taxon>Chloroflexota</taxon>
        <taxon>Ktedonobacteria</taxon>
        <taxon>Ktedonobacterales</taxon>
        <taxon>Dictyobacteraceae</taxon>
        <taxon>Dictyobacter</taxon>
    </lineage>
</organism>
<accession>A0ABQ6G523</accession>
<dbReference type="SMART" id="SM00345">
    <property type="entry name" value="HTH_GNTR"/>
    <property type="match status" value="1"/>
</dbReference>
<dbReference type="PANTHER" id="PTHR46577:SF1">
    <property type="entry name" value="HTH-TYPE TRANSCRIPTIONAL REGULATORY PROTEIN GABR"/>
    <property type="match status" value="1"/>
</dbReference>
<evidence type="ECO:0000256" key="3">
    <source>
        <dbReference type="ARBA" id="ARBA00023015"/>
    </source>
</evidence>
<dbReference type="Gene3D" id="1.10.10.10">
    <property type="entry name" value="Winged helix-like DNA-binding domain superfamily/Winged helix DNA-binding domain"/>
    <property type="match status" value="1"/>
</dbReference>
<dbReference type="InterPro" id="IPR000524">
    <property type="entry name" value="Tscrpt_reg_HTH_GntR"/>
</dbReference>
<keyword evidence="3" id="KW-0805">Transcription regulation</keyword>
<dbReference type="InterPro" id="IPR004839">
    <property type="entry name" value="Aminotransferase_I/II_large"/>
</dbReference>